<dbReference type="PANTHER" id="PTHR45745">
    <property type="entry name" value="PHOSPHOMANNOMUTASE 45A"/>
    <property type="match status" value="1"/>
</dbReference>
<keyword evidence="4" id="KW-0413">Isomerase</keyword>
<dbReference type="AlphaFoldDB" id="A0A8I2YUZ5"/>
<comment type="caution">
    <text evidence="6">The sequence shown here is derived from an EMBL/GenBank/DDBJ whole genome shotgun (WGS) entry which is preliminary data.</text>
</comment>
<comment type="similarity">
    <text evidence="1">Belongs to the phosphohexose mutase family.</text>
</comment>
<reference evidence="6" key="1">
    <citation type="submission" date="2021-03" db="EMBL/GenBank/DDBJ databases">
        <title>Evolutionary innovations through gain and loss of genes in the ectomycorrhizal Boletales.</title>
        <authorList>
            <person name="Wu G."/>
            <person name="Miyauchi S."/>
            <person name="Morin E."/>
            <person name="Yang Z.-L."/>
            <person name="Xu J."/>
            <person name="Martin F.M."/>
        </authorList>
    </citation>
    <scope>NUCLEOTIDE SEQUENCE</scope>
    <source>
        <strain evidence="6">BR01</strain>
    </source>
</reference>
<dbReference type="GO" id="GO:0006166">
    <property type="term" value="P:purine ribonucleoside salvage"/>
    <property type="evidence" value="ECO:0007669"/>
    <property type="project" value="TreeGrafter"/>
</dbReference>
<dbReference type="OrthoDB" id="8300170at2759"/>
<dbReference type="Proteomes" id="UP000683000">
    <property type="component" value="Unassembled WGS sequence"/>
</dbReference>
<dbReference type="GO" id="GO:0005975">
    <property type="term" value="P:carbohydrate metabolic process"/>
    <property type="evidence" value="ECO:0007669"/>
    <property type="project" value="InterPro"/>
</dbReference>
<name>A0A8I2YUZ5_9AGAM</name>
<organism evidence="6 7">
    <name type="scientific">Boletus reticuloceps</name>
    <dbReference type="NCBI Taxonomy" id="495285"/>
    <lineage>
        <taxon>Eukaryota</taxon>
        <taxon>Fungi</taxon>
        <taxon>Dikarya</taxon>
        <taxon>Basidiomycota</taxon>
        <taxon>Agaricomycotina</taxon>
        <taxon>Agaricomycetes</taxon>
        <taxon>Agaricomycetidae</taxon>
        <taxon>Boletales</taxon>
        <taxon>Boletineae</taxon>
        <taxon>Boletaceae</taxon>
        <taxon>Boletoideae</taxon>
        <taxon>Boletus</taxon>
    </lineage>
</organism>
<evidence type="ECO:0000313" key="7">
    <source>
        <dbReference type="Proteomes" id="UP000683000"/>
    </source>
</evidence>
<dbReference type="Pfam" id="PF02878">
    <property type="entry name" value="PGM_PMM_I"/>
    <property type="match status" value="1"/>
</dbReference>
<dbReference type="GO" id="GO:0046872">
    <property type="term" value="F:metal ion binding"/>
    <property type="evidence" value="ECO:0007669"/>
    <property type="project" value="UniProtKB-KW"/>
</dbReference>
<keyword evidence="2" id="KW-0479">Metal-binding</keyword>
<dbReference type="Gene3D" id="3.40.120.10">
    <property type="entry name" value="Alpha-D-Glucose-1,6-Bisphosphate, subunit A, domain 3"/>
    <property type="match status" value="1"/>
</dbReference>
<proteinExistence type="inferred from homology"/>
<accession>A0A8I2YUZ5</accession>
<sequence length="94" mass="10722">MEAGWARMNDLIIIQTSQASIYDCRKGLCSKKRGYYQGLCEYLLKNVVNASSRGIVIGHDHRHNSENWARLTAAVFLYNKVKVFLLRGLVHTPL</sequence>
<evidence type="ECO:0000313" key="6">
    <source>
        <dbReference type="EMBL" id="KAG6379075.1"/>
    </source>
</evidence>
<gene>
    <name evidence="6" type="ORF">JVT61DRAFT_11511</name>
</gene>
<evidence type="ECO:0000256" key="3">
    <source>
        <dbReference type="ARBA" id="ARBA00022842"/>
    </source>
</evidence>
<dbReference type="InterPro" id="IPR016055">
    <property type="entry name" value="A-D-PHexomutase_a/b/a-I/II/III"/>
</dbReference>
<dbReference type="SUPFAM" id="SSF53738">
    <property type="entry name" value="Phosphoglucomutase, first 3 domains"/>
    <property type="match status" value="1"/>
</dbReference>
<dbReference type="InterPro" id="IPR005844">
    <property type="entry name" value="A-D-PHexomutase_a/b/a-I"/>
</dbReference>
<feature type="domain" description="Alpha-D-phosphohexomutase alpha/beta/alpha" evidence="5">
    <location>
        <begin position="37"/>
        <end position="93"/>
    </location>
</feature>
<evidence type="ECO:0000256" key="1">
    <source>
        <dbReference type="ARBA" id="ARBA00010231"/>
    </source>
</evidence>
<dbReference type="PANTHER" id="PTHR45745:SF1">
    <property type="entry name" value="PHOSPHOGLUCOMUTASE 2B-RELATED"/>
    <property type="match status" value="1"/>
</dbReference>
<evidence type="ECO:0000259" key="5">
    <source>
        <dbReference type="Pfam" id="PF02878"/>
    </source>
</evidence>
<dbReference type="GO" id="GO:0008973">
    <property type="term" value="F:phosphopentomutase activity"/>
    <property type="evidence" value="ECO:0007669"/>
    <property type="project" value="TreeGrafter"/>
</dbReference>
<evidence type="ECO:0000256" key="2">
    <source>
        <dbReference type="ARBA" id="ARBA00022723"/>
    </source>
</evidence>
<keyword evidence="3" id="KW-0460">Magnesium</keyword>
<evidence type="ECO:0000256" key="4">
    <source>
        <dbReference type="ARBA" id="ARBA00023235"/>
    </source>
</evidence>
<dbReference type="EMBL" id="JAGFBS010000005">
    <property type="protein sequence ID" value="KAG6379075.1"/>
    <property type="molecule type" value="Genomic_DNA"/>
</dbReference>
<dbReference type="GO" id="GO:0005634">
    <property type="term" value="C:nucleus"/>
    <property type="evidence" value="ECO:0007669"/>
    <property type="project" value="TreeGrafter"/>
</dbReference>
<protein>
    <recommendedName>
        <fullName evidence="5">Alpha-D-phosphohexomutase alpha/beta/alpha domain-containing protein</fullName>
    </recommendedName>
</protein>
<keyword evidence="7" id="KW-1185">Reference proteome</keyword>